<evidence type="ECO:0000313" key="2">
    <source>
        <dbReference type="EMBL" id="JAD19278.1"/>
    </source>
</evidence>
<accession>A0A0A8Y282</accession>
<reference evidence="2" key="1">
    <citation type="submission" date="2014-09" db="EMBL/GenBank/DDBJ databases">
        <authorList>
            <person name="Magalhaes I.L.F."/>
            <person name="Oliveira U."/>
            <person name="Santos F.R."/>
            <person name="Vidigal T.H.D.A."/>
            <person name="Brescovit A.D."/>
            <person name="Santos A.J."/>
        </authorList>
    </citation>
    <scope>NUCLEOTIDE SEQUENCE</scope>
    <source>
        <tissue evidence="2">Shoot tissue taken approximately 20 cm above the soil surface</tissue>
    </source>
</reference>
<dbReference type="EMBL" id="GBRH01278617">
    <property type="protein sequence ID" value="JAD19278.1"/>
    <property type="molecule type" value="Transcribed_RNA"/>
</dbReference>
<organism evidence="2">
    <name type="scientific">Arundo donax</name>
    <name type="common">Giant reed</name>
    <name type="synonym">Donax arundinaceus</name>
    <dbReference type="NCBI Taxonomy" id="35708"/>
    <lineage>
        <taxon>Eukaryota</taxon>
        <taxon>Viridiplantae</taxon>
        <taxon>Streptophyta</taxon>
        <taxon>Embryophyta</taxon>
        <taxon>Tracheophyta</taxon>
        <taxon>Spermatophyta</taxon>
        <taxon>Magnoliopsida</taxon>
        <taxon>Liliopsida</taxon>
        <taxon>Poales</taxon>
        <taxon>Poaceae</taxon>
        <taxon>PACMAD clade</taxon>
        <taxon>Arundinoideae</taxon>
        <taxon>Arundineae</taxon>
        <taxon>Arundo</taxon>
    </lineage>
</organism>
<feature type="compositionally biased region" description="Basic and acidic residues" evidence="1">
    <location>
        <begin position="1"/>
        <end position="10"/>
    </location>
</feature>
<protein>
    <submittedName>
        <fullName evidence="2">Uncharacterized protein</fullName>
    </submittedName>
</protein>
<proteinExistence type="predicted"/>
<feature type="region of interest" description="Disordered" evidence="1">
    <location>
        <begin position="1"/>
        <end position="47"/>
    </location>
</feature>
<evidence type="ECO:0000256" key="1">
    <source>
        <dbReference type="SAM" id="MobiDB-lite"/>
    </source>
</evidence>
<reference evidence="2" key="2">
    <citation type="journal article" date="2015" name="Data Brief">
        <title>Shoot transcriptome of the giant reed, Arundo donax.</title>
        <authorList>
            <person name="Barrero R.A."/>
            <person name="Guerrero F.D."/>
            <person name="Moolhuijzen P."/>
            <person name="Goolsby J.A."/>
            <person name="Tidwell J."/>
            <person name="Bellgard S.E."/>
            <person name="Bellgard M.I."/>
        </authorList>
    </citation>
    <scope>NUCLEOTIDE SEQUENCE</scope>
    <source>
        <tissue evidence="2">Shoot tissue taken approximately 20 cm above the soil surface</tissue>
    </source>
</reference>
<feature type="compositionally biased region" description="Polar residues" evidence="1">
    <location>
        <begin position="14"/>
        <end position="23"/>
    </location>
</feature>
<name>A0A0A8Y282_ARUDO</name>
<sequence>MKKSVLDIHLRYSPRTNRSYRSYEQQEQRSPRSHGHKTAENPVQQDMLYISQWNHQL</sequence>
<dbReference type="AlphaFoldDB" id="A0A0A8Y282"/>